<sequence length="171" mass="18242">MLNLKDLIARHAQDGTLLWIGLRPARRVPMRSVQSAEILGAGLAGDHAGSEKRAVTLIQQEHLTTIGSMLGRGPVLPQDLRRNLVIEGLNLLALKGRQLRLGDVVLEITGICAPCSRMEEILGHGGYSAVRGHGGWCARVVVPGRIALGSVVAPLQGTPLTTQDNTPSKTR</sequence>
<dbReference type="Proteomes" id="UP001138661">
    <property type="component" value="Unassembled WGS sequence"/>
</dbReference>
<name>A0A9X1FZG6_9RHOB</name>
<keyword evidence="3" id="KW-1185">Reference proteome</keyword>
<evidence type="ECO:0000259" key="1">
    <source>
        <dbReference type="PROSITE" id="PS51340"/>
    </source>
</evidence>
<dbReference type="GO" id="GO:0003824">
    <property type="term" value="F:catalytic activity"/>
    <property type="evidence" value="ECO:0007669"/>
    <property type="project" value="InterPro"/>
</dbReference>
<proteinExistence type="predicted"/>
<dbReference type="InterPro" id="IPR052716">
    <property type="entry name" value="MOSC_domain"/>
</dbReference>
<protein>
    <submittedName>
        <fullName evidence="2">MOSC domain-containing protein</fullName>
    </submittedName>
</protein>
<dbReference type="EMBL" id="JAHXDN010000005">
    <property type="protein sequence ID" value="MBW4709763.1"/>
    <property type="molecule type" value="Genomic_DNA"/>
</dbReference>
<gene>
    <name evidence="2" type="ORF">KX928_18400</name>
</gene>
<evidence type="ECO:0000313" key="3">
    <source>
        <dbReference type="Proteomes" id="UP001138661"/>
    </source>
</evidence>
<accession>A0A9X1FZG6</accession>
<reference evidence="2" key="1">
    <citation type="submission" date="2021-07" db="EMBL/GenBank/DDBJ databases">
        <title>Roseobacter insulae sp. nov., isolated from a tidal flat.</title>
        <authorList>
            <person name="Park S."/>
            <person name="Yoon J.-H."/>
        </authorList>
    </citation>
    <scope>NUCLEOTIDE SEQUENCE</scope>
    <source>
        <strain evidence="2">YSTF-M11</strain>
    </source>
</reference>
<dbReference type="AlphaFoldDB" id="A0A9X1FZG6"/>
<dbReference type="PANTHER" id="PTHR36930">
    <property type="entry name" value="METAL-SULFUR CLUSTER BIOSYNTHESIS PROTEINS YUAD-RELATED"/>
    <property type="match status" value="1"/>
</dbReference>
<dbReference type="GO" id="GO:0030170">
    <property type="term" value="F:pyridoxal phosphate binding"/>
    <property type="evidence" value="ECO:0007669"/>
    <property type="project" value="InterPro"/>
</dbReference>
<dbReference type="Pfam" id="PF03473">
    <property type="entry name" value="MOSC"/>
    <property type="match status" value="1"/>
</dbReference>
<dbReference type="GO" id="GO:0030151">
    <property type="term" value="F:molybdenum ion binding"/>
    <property type="evidence" value="ECO:0007669"/>
    <property type="project" value="InterPro"/>
</dbReference>
<comment type="caution">
    <text evidence="2">The sequence shown here is derived from an EMBL/GenBank/DDBJ whole genome shotgun (WGS) entry which is preliminary data.</text>
</comment>
<dbReference type="PROSITE" id="PS51340">
    <property type="entry name" value="MOSC"/>
    <property type="match status" value="1"/>
</dbReference>
<dbReference type="RefSeq" id="WP_219505626.1">
    <property type="nucleotide sequence ID" value="NZ_JAHXDN010000005.1"/>
</dbReference>
<dbReference type="PANTHER" id="PTHR36930:SF1">
    <property type="entry name" value="MOSC DOMAIN-CONTAINING PROTEIN"/>
    <property type="match status" value="1"/>
</dbReference>
<organism evidence="2 3">
    <name type="scientific">Roseobacter insulae</name>
    <dbReference type="NCBI Taxonomy" id="2859783"/>
    <lineage>
        <taxon>Bacteria</taxon>
        <taxon>Pseudomonadati</taxon>
        <taxon>Pseudomonadota</taxon>
        <taxon>Alphaproteobacteria</taxon>
        <taxon>Rhodobacterales</taxon>
        <taxon>Roseobacteraceae</taxon>
        <taxon>Roseobacter</taxon>
    </lineage>
</organism>
<dbReference type="InterPro" id="IPR005302">
    <property type="entry name" value="MoCF_Sase_C"/>
</dbReference>
<evidence type="ECO:0000313" key="2">
    <source>
        <dbReference type="EMBL" id="MBW4709763.1"/>
    </source>
</evidence>
<feature type="domain" description="MOSC" evidence="1">
    <location>
        <begin position="30"/>
        <end position="155"/>
    </location>
</feature>